<comment type="caution">
    <text evidence="2">The sequence shown here is derived from an EMBL/GenBank/DDBJ whole genome shotgun (WGS) entry which is preliminary data.</text>
</comment>
<keyword evidence="2" id="KW-0396">Initiation factor</keyword>
<dbReference type="GO" id="GO:0003723">
    <property type="term" value="F:RNA binding"/>
    <property type="evidence" value="ECO:0007669"/>
    <property type="project" value="InterPro"/>
</dbReference>
<dbReference type="InterPro" id="IPR023398">
    <property type="entry name" value="TIF_eIF4e-like"/>
</dbReference>
<proteinExistence type="predicted"/>
<organism evidence="2 3">
    <name type="scientific">Kipferlia bialata</name>
    <dbReference type="NCBI Taxonomy" id="797122"/>
    <lineage>
        <taxon>Eukaryota</taxon>
        <taxon>Metamonada</taxon>
        <taxon>Carpediemonas-like organisms</taxon>
        <taxon>Kipferlia</taxon>
    </lineage>
</organism>
<keyword evidence="3" id="KW-1185">Reference proteome</keyword>
<evidence type="ECO:0000313" key="2">
    <source>
        <dbReference type="EMBL" id="GIQ83204.1"/>
    </source>
</evidence>
<dbReference type="InterPro" id="IPR001040">
    <property type="entry name" value="TIF_eIF_4E"/>
</dbReference>
<sequence length="110" mass="12687">MSLELHKHDTDSSYADAVDMSAEEEEEGFNPSTLPLNESWDFFFRMPDHFDGKNKNKEQTASEYQRQQHPIATASVVAEFWQIVNFLPTFSQFKDADILVFKHGFVVALL</sequence>
<dbReference type="Pfam" id="PF01652">
    <property type="entry name" value="IF4E"/>
    <property type="match status" value="1"/>
</dbReference>
<gene>
    <name evidence="2" type="ORF">KIPB_004483</name>
</gene>
<dbReference type="Gene3D" id="3.30.760.10">
    <property type="entry name" value="RNA Cap, Translation Initiation Factor Eif4e"/>
    <property type="match status" value="1"/>
</dbReference>
<keyword evidence="2" id="KW-0648">Protein biosynthesis</keyword>
<dbReference type="GO" id="GO:0003743">
    <property type="term" value="F:translation initiation factor activity"/>
    <property type="evidence" value="ECO:0007669"/>
    <property type="project" value="UniProtKB-KW"/>
</dbReference>
<accession>A0A9K3GGL7</accession>
<feature type="region of interest" description="Disordered" evidence="1">
    <location>
        <begin position="1"/>
        <end position="34"/>
    </location>
</feature>
<dbReference type="EMBL" id="BDIP01000961">
    <property type="protein sequence ID" value="GIQ83204.1"/>
    <property type="molecule type" value="Genomic_DNA"/>
</dbReference>
<protein>
    <submittedName>
        <fullName evidence="2">Translation Initiation factor eIF- 4e</fullName>
    </submittedName>
</protein>
<evidence type="ECO:0000256" key="1">
    <source>
        <dbReference type="SAM" id="MobiDB-lite"/>
    </source>
</evidence>
<evidence type="ECO:0000313" key="3">
    <source>
        <dbReference type="Proteomes" id="UP000265618"/>
    </source>
</evidence>
<reference evidence="2 3" key="1">
    <citation type="journal article" date="2018" name="PLoS ONE">
        <title>The draft genome of Kipferlia bialata reveals reductive genome evolution in fornicate parasites.</title>
        <authorList>
            <person name="Tanifuji G."/>
            <person name="Takabayashi S."/>
            <person name="Kume K."/>
            <person name="Takagi M."/>
            <person name="Nakayama T."/>
            <person name="Kamikawa R."/>
            <person name="Inagaki Y."/>
            <person name="Hashimoto T."/>
        </authorList>
    </citation>
    <scope>NUCLEOTIDE SEQUENCE [LARGE SCALE GENOMIC DNA]</scope>
    <source>
        <strain evidence="2">NY0173</strain>
    </source>
</reference>
<name>A0A9K3GGL7_9EUKA</name>
<dbReference type="Proteomes" id="UP000265618">
    <property type="component" value="Unassembled WGS sequence"/>
</dbReference>
<dbReference type="AlphaFoldDB" id="A0A9K3GGL7"/>
<feature type="compositionally biased region" description="Basic and acidic residues" evidence="1">
    <location>
        <begin position="1"/>
        <end position="11"/>
    </location>
</feature>
<dbReference type="SUPFAM" id="SSF55418">
    <property type="entry name" value="eIF4e-like"/>
    <property type="match status" value="1"/>
</dbReference>